<proteinExistence type="predicted"/>
<dbReference type="Proteomes" id="UP001172055">
    <property type="component" value="Unassembled WGS sequence"/>
</dbReference>
<evidence type="ECO:0000313" key="2">
    <source>
        <dbReference type="EMBL" id="MDN7240965.1"/>
    </source>
</evidence>
<sequence>MELLWSYYSVLIFTFIGLVFLFACLWYMYRRKKKEGNSYKLDNGTVVVTVFFIFLAGYLFVIHLLDLPDVLANKTEQYKGNCEVSRLESRRTSYTMVHFGNYKVTFPLDYQGAKEGSYYCEVSYYPQTETGASLKLYDSRGQNK</sequence>
<evidence type="ECO:0000256" key="1">
    <source>
        <dbReference type="SAM" id="Phobius"/>
    </source>
</evidence>
<comment type="caution">
    <text evidence="2">The sequence shown here is derived from an EMBL/GenBank/DDBJ whole genome shotgun (WGS) entry which is preliminary data.</text>
</comment>
<evidence type="ECO:0000313" key="3">
    <source>
        <dbReference type="Proteomes" id="UP001172055"/>
    </source>
</evidence>
<organism evidence="2 3">
    <name type="scientific">Planococcus shixiaomingii</name>
    <dbReference type="NCBI Taxonomy" id="3058393"/>
    <lineage>
        <taxon>Bacteria</taxon>
        <taxon>Bacillati</taxon>
        <taxon>Bacillota</taxon>
        <taxon>Bacilli</taxon>
        <taxon>Bacillales</taxon>
        <taxon>Caryophanaceae</taxon>
        <taxon>Planococcus</taxon>
    </lineage>
</organism>
<accession>A0ABT8N087</accession>
<keyword evidence="1" id="KW-0472">Membrane</keyword>
<gene>
    <name evidence="2" type="ORF">QWY14_04145</name>
</gene>
<keyword evidence="3" id="KW-1185">Reference proteome</keyword>
<feature type="transmembrane region" description="Helical" evidence="1">
    <location>
        <begin position="41"/>
        <end position="65"/>
    </location>
</feature>
<protein>
    <submittedName>
        <fullName evidence="2">Uncharacterized protein</fullName>
    </submittedName>
</protein>
<name>A0ABT8N087_9BACL</name>
<keyword evidence="1" id="KW-1133">Transmembrane helix</keyword>
<reference evidence="2 3" key="1">
    <citation type="submission" date="2023-06" db="EMBL/GenBank/DDBJ databases">
        <title>Novel species in genus Planococcus.</title>
        <authorList>
            <person name="Ning S."/>
        </authorList>
    </citation>
    <scope>NUCLEOTIDE SEQUENCE [LARGE SCALE GENOMIC DNA]</scope>
    <source>
        <strain evidence="2 3">N028</strain>
    </source>
</reference>
<dbReference type="EMBL" id="JAUJWV010000001">
    <property type="protein sequence ID" value="MDN7240965.1"/>
    <property type="molecule type" value="Genomic_DNA"/>
</dbReference>
<dbReference type="RefSeq" id="WP_301722858.1">
    <property type="nucleotide sequence ID" value="NZ_JAUJWV010000001.1"/>
</dbReference>
<keyword evidence="1" id="KW-0812">Transmembrane</keyword>
<feature type="transmembrane region" description="Helical" evidence="1">
    <location>
        <begin position="6"/>
        <end position="29"/>
    </location>
</feature>